<dbReference type="OrthoDB" id="5859895at2759"/>
<dbReference type="eggNOG" id="ENOG502THY7">
    <property type="taxonomic scope" value="Eukaryota"/>
</dbReference>
<dbReference type="AlphaFoldDB" id="Q7YTL4"/>
<protein>
    <submittedName>
        <fullName evidence="1">C-type lectin domain-containing protein</fullName>
    </submittedName>
</protein>
<dbReference type="KEGG" id="cel:CELE_M199.6"/>
<dbReference type="InterPro" id="IPR016187">
    <property type="entry name" value="CTDL_fold"/>
</dbReference>
<dbReference type="Gene3D" id="3.10.100.10">
    <property type="entry name" value="Mannose-Binding Protein A, subunit A"/>
    <property type="match status" value="1"/>
</dbReference>
<organism evidence="1 2">
    <name type="scientific">Caenorhabditis elegans</name>
    <dbReference type="NCBI Taxonomy" id="6239"/>
    <lineage>
        <taxon>Eukaryota</taxon>
        <taxon>Metazoa</taxon>
        <taxon>Ecdysozoa</taxon>
        <taxon>Nematoda</taxon>
        <taxon>Chromadorea</taxon>
        <taxon>Rhabditida</taxon>
        <taxon>Rhabditina</taxon>
        <taxon>Rhabditomorpha</taxon>
        <taxon>Rhabditoidea</taxon>
        <taxon>Rhabditidae</taxon>
        <taxon>Peloderinae</taxon>
        <taxon>Caenorhabditis</taxon>
    </lineage>
</organism>
<sequence>MKVAFKVKTAEGSCPDIEGSPVTGDASTTTFFAKIQNYTITFIGTFEKFSMSRCEEGWAFFKRESVNWCFTSVTKTDVTYSAAEASCVQFGATLSGLESQLEANAVVSILQTSRSQKQLQSIYMRIDGQRTEECQETPTTENCMSIDGLTRHDKGVKNFDAYQFMTDSSAGATDGKNCMVSVCDGVNDGKIEFAECEISTSYSISYMLCGCRIDNVSMQFIVPTLK</sequence>
<dbReference type="CDD" id="cd00037">
    <property type="entry name" value="CLECT"/>
    <property type="match status" value="1"/>
</dbReference>
<dbReference type="EMBL" id="BX284604">
    <property type="protein sequence ID" value="CAE17891.2"/>
    <property type="molecule type" value="Genomic_DNA"/>
</dbReference>
<name>Q7YTL4_CAEEL</name>
<dbReference type="InParanoid" id="Q7YTL4"/>
<dbReference type="RefSeq" id="NP_001023323.2">
    <property type="nucleotide sequence ID" value="NM_001028152.2"/>
</dbReference>
<dbReference type="Proteomes" id="UP000001940">
    <property type="component" value="Chromosome IV"/>
</dbReference>
<evidence type="ECO:0000313" key="2">
    <source>
        <dbReference type="Proteomes" id="UP000001940"/>
    </source>
</evidence>
<reference evidence="1 2" key="1">
    <citation type="journal article" date="1998" name="Science">
        <title>Genome sequence of the nematode C. elegans: a platform for investigating biology.</title>
        <authorList>
            <consortium name="The C. elegans sequencing consortium"/>
            <person name="Sulson J.E."/>
            <person name="Waterston R."/>
        </authorList>
    </citation>
    <scope>NUCLEOTIDE SEQUENCE [LARGE SCALE GENOMIC DNA]</scope>
    <source>
        <strain evidence="1 2">Bristol N2</strain>
    </source>
</reference>
<dbReference type="AGR" id="WB:WBGene00010954"/>
<dbReference type="PhylomeDB" id="Q7YTL4"/>
<accession>Q7YTL4</accession>
<dbReference type="PANTHER" id="PTHR47629">
    <property type="entry name" value="C-TYPE LECTIN-RELATED"/>
    <property type="match status" value="1"/>
</dbReference>
<dbReference type="PANTHER" id="PTHR47629:SF1">
    <property type="entry name" value="C-TYPE LECTIN DOMAIN-CONTAINING PROTEIN-RELATED"/>
    <property type="match status" value="1"/>
</dbReference>
<gene>
    <name evidence="1 3" type="primary">clec-189</name>
    <name evidence="1" type="ORF">CELE_M199.6</name>
    <name evidence="3" type="ORF">M199.6</name>
</gene>
<dbReference type="PaxDb" id="6239-M199.6"/>
<dbReference type="UCSC" id="M199.6">
    <property type="organism name" value="c. elegans"/>
</dbReference>
<keyword evidence="2" id="KW-1185">Reference proteome</keyword>
<proteinExistence type="predicted"/>
<dbReference type="SUPFAM" id="SSF56436">
    <property type="entry name" value="C-type lectin-like"/>
    <property type="match status" value="1"/>
</dbReference>
<dbReference type="SMR" id="Q7YTL4"/>
<evidence type="ECO:0000313" key="3">
    <source>
        <dbReference type="WormBase" id="M199.6"/>
    </source>
</evidence>
<dbReference type="GeneID" id="3565781"/>
<evidence type="ECO:0000313" key="1">
    <source>
        <dbReference type="EMBL" id="CAE17891.2"/>
    </source>
</evidence>
<dbReference type="CTD" id="3565781"/>
<dbReference type="HOGENOM" id="CLU_045736_1_0_1"/>
<dbReference type="InterPro" id="IPR016186">
    <property type="entry name" value="C-type_lectin-like/link_sf"/>
</dbReference>
<dbReference type="WormBase" id="M199.6">
    <property type="protein sequence ID" value="CE52395"/>
    <property type="gene ID" value="WBGene00010954"/>
    <property type="gene designation" value="clec-189"/>
</dbReference>